<accession>A0A5B8YLD6</accession>
<keyword evidence="3" id="KW-1185">Reference proteome</keyword>
<dbReference type="InterPro" id="IPR000601">
    <property type="entry name" value="PKD_dom"/>
</dbReference>
<dbReference type="KEGG" id="anp:FK178_06830"/>
<sequence>MKISPDGKKLAAAYSSTRLGSERTGTKNSGKVFLYDFNDQTGQVSNEELLLFDSYPYGVEFSPKSTKLYITANIYDDRDVMLKSELYQYDLESASIYSSQKVIHSSNNVAGALQLAIDGRIYRAGYPIFVQRHSLMSVIKNPEALPNGVNYSHNSINLGNNTVKLGLPPFIQSLFLNNFDFENLCFGDETHFFLTSDEPYTSIKWDFGDGNTATGSEVYHTYASPGTYIVTQTRTLNGEEFEPAKKELTIVDIPEVLQNFELVQCDTGENSTDGIATFNLQLAKDDITLGNENTQVFFYETRNEAVEDTLNGNALDDVYTNRTANQVVYAKVTAFNSICYSITAVTLKTKDSIELDPEPAQGCDLGNGEAEFNFQSIETRVLSQLNLSSNIDLSFHLTEEDAAIGINALPDLYTSPPTKVYIKAISDGICYGAGSIELEITTFPQLQEITEMSACSSQFPLTLGTELQFSDGVDYEFLWNTGETSREIQVNGGGSYSVEIINPELGCGRTLEFLIEEFPEAKINNVEIQSNGEVSEITVITNNEEGILYALDNKDGPWQESPVFSNVSSGPHTVYVTTVNSCGIVEKEILVFGFPSFFTPNNDGYNDRWKPVQIDDEDYTVIRIQIYDRYGKLLKQLDPDSSGWDGTFNDHLMPANDYWFLVNLANGREFKGHFSLIR</sequence>
<dbReference type="Gene3D" id="2.60.40.10">
    <property type="entry name" value="Immunoglobulins"/>
    <property type="match status" value="1"/>
</dbReference>
<dbReference type="CDD" id="cd00146">
    <property type="entry name" value="PKD"/>
    <property type="match status" value="1"/>
</dbReference>
<dbReference type="Pfam" id="PF18911">
    <property type="entry name" value="PKD_4"/>
    <property type="match status" value="1"/>
</dbReference>
<evidence type="ECO:0000259" key="1">
    <source>
        <dbReference type="PROSITE" id="PS50093"/>
    </source>
</evidence>
<dbReference type="SUPFAM" id="SSF75011">
    <property type="entry name" value="3-carboxy-cis,cis-mucoante lactonizing enzyme"/>
    <property type="match status" value="1"/>
</dbReference>
<evidence type="ECO:0000313" key="2">
    <source>
        <dbReference type="EMBL" id="QED37453.1"/>
    </source>
</evidence>
<organism evidence="2 3">
    <name type="scientific">Antarcticibacterium arcticum</name>
    <dbReference type="NCBI Taxonomy" id="2585771"/>
    <lineage>
        <taxon>Bacteria</taxon>
        <taxon>Pseudomonadati</taxon>
        <taxon>Bacteroidota</taxon>
        <taxon>Flavobacteriia</taxon>
        <taxon>Flavobacteriales</taxon>
        <taxon>Flavobacteriaceae</taxon>
        <taxon>Antarcticibacterium</taxon>
    </lineage>
</organism>
<dbReference type="RefSeq" id="WP_146832607.1">
    <property type="nucleotide sequence ID" value="NZ_CP042476.1"/>
</dbReference>
<dbReference type="InterPro" id="IPR026341">
    <property type="entry name" value="T9SS_type_B"/>
</dbReference>
<dbReference type="OrthoDB" id="9765926at2"/>
<dbReference type="Proteomes" id="UP000321954">
    <property type="component" value="Chromosome"/>
</dbReference>
<dbReference type="PROSITE" id="PS50093">
    <property type="entry name" value="PKD"/>
    <property type="match status" value="1"/>
</dbReference>
<protein>
    <submittedName>
        <fullName evidence="2">T9SS type B sorting domain-containing protein</fullName>
    </submittedName>
</protein>
<proteinExistence type="predicted"/>
<dbReference type="EMBL" id="CP042476">
    <property type="protein sequence ID" value="QED37453.1"/>
    <property type="molecule type" value="Genomic_DNA"/>
</dbReference>
<dbReference type="NCBIfam" id="TIGR04131">
    <property type="entry name" value="Bac_Flav_CTERM"/>
    <property type="match status" value="1"/>
</dbReference>
<name>A0A5B8YLD6_9FLAO</name>
<dbReference type="InterPro" id="IPR013783">
    <property type="entry name" value="Ig-like_fold"/>
</dbReference>
<gene>
    <name evidence="2" type="ORF">FK178_06830</name>
</gene>
<evidence type="ECO:0000313" key="3">
    <source>
        <dbReference type="Proteomes" id="UP000321954"/>
    </source>
</evidence>
<feature type="domain" description="PKD" evidence="1">
    <location>
        <begin position="196"/>
        <end position="231"/>
    </location>
</feature>
<dbReference type="InterPro" id="IPR035986">
    <property type="entry name" value="PKD_dom_sf"/>
</dbReference>
<reference evidence="2 3" key="1">
    <citation type="submission" date="2019-08" db="EMBL/GenBank/DDBJ databases">
        <title>Antarcticibacterium arcticum sp. nov., a bacterium isolated from marine sediment of the Canadian Beaufort Sea.</title>
        <authorList>
            <person name="Lee Y.M."/>
            <person name="Baek K."/>
            <person name="Lee D.-H."/>
            <person name="Shin S.C."/>
            <person name="Jin Y.K."/>
            <person name="Park Y."/>
        </authorList>
    </citation>
    <scope>NUCLEOTIDE SEQUENCE [LARGE SCALE GENOMIC DNA]</scope>
    <source>
        <strain evidence="2 3">PAMC 28998</strain>
    </source>
</reference>
<dbReference type="AlphaFoldDB" id="A0A5B8YLD6"/>
<dbReference type="SUPFAM" id="SSF49299">
    <property type="entry name" value="PKD domain"/>
    <property type="match status" value="1"/>
</dbReference>
<dbReference type="Pfam" id="PF13585">
    <property type="entry name" value="CHU_C"/>
    <property type="match status" value="1"/>
</dbReference>